<proteinExistence type="predicted"/>
<evidence type="ECO:0000313" key="1">
    <source>
        <dbReference type="EMBL" id="ETO64100.1"/>
    </source>
</evidence>
<sequence>MSNFSATMWFMTLDMTIGYEAVPMTARAKFFSASKCPLSYAFLGRVNELRLK</sequence>
<evidence type="ECO:0000313" key="2">
    <source>
        <dbReference type="Proteomes" id="UP000028582"/>
    </source>
</evidence>
<dbReference type="AlphaFoldDB" id="A0A080ZBT9"/>
<accession>A0A080ZBT9</accession>
<gene>
    <name evidence="1" type="ORF">F444_18321</name>
</gene>
<reference evidence="1 2" key="1">
    <citation type="submission" date="2013-11" db="EMBL/GenBank/DDBJ databases">
        <title>The Genome Sequence of Phytophthora parasitica P1976.</title>
        <authorList>
            <consortium name="The Broad Institute Genomics Platform"/>
            <person name="Russ C."/>
            <person name="Tyler B."/>
            <person name="Panabieres F."/>
            <person name="Shan W."/>
            <person name="Tripathy S."/>
            <person name="Grunwald N."/>
            <person name="Machado M."/>
            <person name="Johnson C.S."/>
            <person name="Walker B."/>
            <person name="Young S."/>
            <person name="Zeng Q."/>
            <person name="Gargeya S."/>
            <person name="Fitzgerald M."/>
            <person name="Haas B."/>
            <person name="Abouelleil A."/>
            <person name="Allen A.W."/>
            <person name="Alvarado L."/>
            <person name="Arachchi H.M."/>
            <person name="Berlin A.M."/>
            <person name="Chapman S.B."/>
            <person name="Gainer-Dewar J."/>
            <person name="Goldberg J."/>
            <person name="Griggs A."/>
            <person name="Gujja S."/>
            <person name="Hansen M."/>
            <person name="Howarth C."/>
            <person name="Imamovic A."/>
            <person name="Ireland A."/>
            <person name="Larimer J."/>
            <person name="McCowan C."/>
            <person name="Murphy C."/>
            <person name="Pearson M."/>
            <person name="Poon T.W."/>
            <person name="Priest M."/>
            <person name="Roberts A."/>
            <person name="Saif S."/>
            <person name="Shea T."/>
            <person name="Sisk P."/>
            <person name="Sykes S."/>
            <person name="Wortman J."/>
            <person name="Nusbaum C."/>
            <person name="Birren B."/>
        </authorList>
    </citation>
    <scope>NUCLEOTIDE SEQUENCE [LARGE SCALE GENOMIC DNA]</scope>
    <source>
        <strain evidence="1 2">P1976</strain>
    </source>
</reference>
<dbReference type="EMBL" id="ANJA01003334">
    <property type="protein sequence ID" value="ETO64100.1"/>
    <property type="molecule type" value="Genomic_DNA"/>
</dbReference>
<name>A0A080ZBT9_PHYNI</name>
<organism evidence="1 2">
    <name type="scientific">Phytophthora nicotianae P1976</name>
    <dbReference type="NCBI Taxonomy" id="1317066"/>
    <lineage>
        <taxon>Eukaryota</taxon>
        <taxon>Sar</taxon>
        <taxon>Stramenopiles</taxon>
        <taxon>Oomycota</taxon>
        <taxon>Peronosporomycetes</taxon>
        <taxon>Peronosporales</taxon>
        <taxon>Peronosporaceae</taxon>
        <taxon>Phytophthora</taxon>
    </lineage>
</organism>
<protein>
    <submittedName>
        <fullName evidence="1">Uncharacterized protein</fullName>
    </submittedName>
</protein>
<dbReference type="Proteomes" id="UP000028582">
    <property type="component" value="Unassembled WGS sequence"/>
</dbReference>
<comment type="caution">
    <text evidence="1">The sequence shown here is derived from an EMBL/GenBank/DDBJ whole genome shotgun (WGS) entry which is preliminary data.</text>
</comment>